<reference evidence="3 4" key="1">
    <citation type="submission" date="2021-04" db="EMBL/GenBank/DDBJ databases">
        <title>Complete genome sequence of a novel Streptococcus species.</title>
        <authorList>
            <person name="Teng J.L.L."/>
        </authorList>
    </citation>
    <scope>NUCLEOTIDE SEQUENCE [LARGE SCALE GENOMIC DNA]</scope>
    <source>
        <strain evidence="3 4">HKU75</strain>
    </source>
</reference>
<dbReference type="Proteomes" id="UP000677616">
    <property type="component" value="Chromosome"/>
</dbReference>
<feature type="coiled-coil region" evidence="2">
    <location>
        <begin position="415"/>
        <end position="442"/>
    </location>
</feature>
<dbReference type="EMBL" id="CP073084">
    <property type="protein sequence ID" value="QUE55271.1"/>
    <property type="molecule type" value="Genomic_DNA"/>
</dbReference>
<evidence type="ECO:0000313" key="4">
    <source>
        <dbReference type="Proteomes" id="UP000677616"/>
    </source>
</evidence>
<evidence type="ECO:0000313" key="3">
    <source>
        <dbReference type="EMBL" id="QUE55271.1"/>
    </source>
</evidence>
<dbReference type="SUPFAM" id="SSF53474">
    <property type="entry name" value="alpha/beta-Hydrolases"/>
    <property type="match status" value="1"/>
</dbReference>
<accession>A0ABX7YN57</accession>
<protein>
    <recommendedName>
        <fullName evidence="5">Lipase</fullName>
    </recommendedName>
</protein>
<keyword evidence="4" id="KW-1185">Reference proteome</keyword>
<dbReference type="InterPro" id="IPR000675">
    <property type="entry name" value="Cutinase/axe"/>
</dbReference>
<evidence type="ECO:0000256" key="1">
    <source>
        <dbReference type="ARBA" id="ARBA00022801"/>
    </source>
</evidence>
<gene>
    <name evidence="3" type="ORF">INT76_05185</name>
</gene>
<proteinExistence type="predicted"/>
<dbReference type="RefSeq" id="WP_212572908.1">
    <property type="nucleotide sequence ID" value="NZ_CP073084.1"/>
</dbReference>
<keyword evidence="2" id="KW-0175">Coiled coil</keyword>
<keyword evidence="1" id="KW-0378">Hydrolase</keyword>
<evidence type="ECO:0008006" key="5">
    <source>
        <dbReference type="Google" id="ProtNLM"/>
    </source>
</evidence>
<dbReference type="Pfam" id="PF01083">
    <property type="entry name" value="Cutinase"/>
    <property type="match status" value="1"/>
</dbReference>
<evidence type="ECO:0000256" key="2">
    <source>
        <dbReference type="SAM" id="Coils"/>
    </source>
</evidence>
<name>A0ABX7YN57_9STRE</name>
<dbReference type="InterPro" id="IPR029058">
    <property type="entry name" value="AB_hydrolase_fold"/>
</dbReference>
<dbReference type="Gene3D" id="3.40.50.1820">
    <property type="entry name" value="alpha/beta hydrolase"/>
    <property type="match status" value="1"/>
</dbReference>
<organism evidence="3 4">
    <name type="scientific">Streptococcus oriscaviae</name>
    <dbReference type="NCBI Taxonomy" id="2781599"/>
    <lineage>
        <taxon>Bacteria</taxon>
        <taxon>Bacillati</taxon>
        <taxon>Bacillota</taxon>
        <taxon>Bacilli</taxon>
        <taxon>Lactobacillales</taxon>
        <taxon>Streptococcaceae</taxon>
        <taxon>Streptococcus</taxon>
    </lineage>
</organism>
<sequence>MSNYLANFNNLYLNLAQGAYPDAPVFFPLDDLEFKDRDQLLSGNSLPFDFSKSKNHNGHHYPGGQHLPNDGIVYLQPDVQLKAIPVQDGVTIQKGLLTDQMAGFNAYFLTDTAELNAETRNTYLTIRGSDGSFNALDPSNWNDWLGNNLVFTLGDKQVPQSHLATEGMKAKIAELRQRAPNAKLNITGHSLGTMVSVHGLAGLSMDELEMVEEVVLFNGPDTLNSLNQMGVSSEKIKAISEKVTYYVNPFDMVSMLNRTEPFEQQLGTVKVIIPLHFTSSFDNPSSHMFGGYQLDAFGNPLVASETFHPEFLVAGQKLAKLNQTAITLLRSQGVSDDMRNFLFRGRLDYKLLFGAELYDYYQKEYQAIIAETRLAAIKWNKENIPLYHSRIRSATGSQRIQLRSELLQISAQQAIFESEDQVKATKQLVAQAKEEVQALIQDTYTQVYSMTNYLSAWEIENILSSFQLDDVWNHGIEMETIAEAERYGRDVSEFSSRLVTAAERLEEVDRQGAIFFSS</sequence>